<dbReference type="InterPro" id="IPR000477">
    <property type="entry name" value="RT_dom"/>
</dbReference>
<dbReference type="CDD" id="cd01647">
    <property type="entry name" value="RT_LTR"/>
    <property type="match status" value="1"/>
</dbReference>
<dbReference type="Gene3D" id="3.30.70.270">
    <property type="match status" value="2"/>
</dbReference>
<dbReference type="InterPro" id="IPR053134">
    <property type="entry name" value="RNA-dir_DNA_polymerase"/>
</dbReference>
<evidence type="ECO:0000313" key="4">
    <source>
        <dbReference type="Proteomes" id="UP000075243"/>
    </source>
</evidence>
<dbReference type="SUPFAM" id="SSF56672">
    <property type="entry name" value="DNA/RNA polymerases"/>
    <property type="match status" value="1"/>
</dbReference>
<evidence type="ECO:0000313" key="3">
    <source>
        <dbReference type="EMBL" id="KYP52792.1"/>
    </source>
</evidence>
<evidence type="ECO:0000259" key="2">
    <source>
        <dbReference type="Pfam" id="PF03732"/>
    </source>
</evidence>
<dbReference type="EMBL" id="KQ483420">
    <property type="protein sequence ID" value="KYP52792.1"/>
    <property type="molecule type" value="Genomic_DNA"/>
</dbReference>
<dbReference type="Gene3D" id="3.10.10.10">
    <property type="entry name" value="HIV Type 1 Reverse Transcriptase, subunit A, domain 1"/>
    <property type="match status" value="1"/>
</dbReference>
<dbReference type="PANTHER" id="PTHR24559">
    <property type="entry name" value="TRANSPOSON TY3-I GAG-POL POLYPROTEIN"/>
    <property type="match status" value="1"/>
</dbReference>
<gene>
    <name evidence="3" type="ORF">KK1_025327</name>
</gene>
<accession>A0A151SD94</accession>
<dbReference type="InterPro" id="IPR005162">
    <property type="entry name" value="Retrotrans_gag_dom"/>
</dbReference>
<protein>
    <submittedName>
        <fullName evidence="3">Transposon Ty3-I Gag-Pol polyprotein</fullName>
    </submittedName>
</protein>
<dbReference type="OMA" id="MESIDNF"/>
<dbReference type="InterPro" id="IPR043502">
    <property type="entry name" value="DNA/RNA_pol_sf"/>
</dbReference>
<feature type="domain" description="Retrotransposon gag" evidence="2">
    <location>
        <begin position="46"/>
        <end position="136"/>
    </location>
</feature>
<proteinExistence type="predicted"/>
<dbReference type="InterPro" id="IPR043128">
    <property type="entry name" value="Rev_trsase/Diguanyl_cyclase"/>
</dbReference>
<organism evidence="3 4">
    <name type="scientific">Cajanus cajan</name>
    <name type="common">Pigeon pea</name>
    <name type="synonym">Cajanus indicus</name>
    <dbReference type="NCBI Taxonomy" id="3821"/>
    <lineage>
        <taxon>Eukaryota</taxon>
        <taxon>Viridiplantae</taxon>
        <taxon>Streptophyta</taxon>
        <taxon>Embryophyta</taxon>
        <taxon>Tracheophyta</taxon>
        <taxon>Spermatophyta</taxon>
        <taxon>Magnoliopsida</taxon>
        <taxon>eudicotyledons</taxon>
        <taxon>Gunneridae</taxon>
        <taxon>Pentapetalae</taxon>
        <taxon>rosids</taxon>
        <taxon>fabids</taxon>
        <taxon>Fabales</taxon>
        <taxon>Fabaceae</taxon>
        <taxon>Papilionoideae</taxon>
        <taxon>50 kb inversion clade</taxon>
        <taxon>NPAAA clade</taxon>
        <taxon>indigoferoid/millettioid clade</taxon>
        <taxon>Phaseoleae</taxon>
        <taxon>Cajanus</taxon>
    </lineage>
</organism>
<feature type="domain" description="Reverse transcriptase" evidence="1">
    <location>
        <begin position="202"/>
        <end position="348"/>
    </location>
</feature>
<name>A0A151SD94_CAJCA</name>
<dbReference type="Proteomes" id="UP000075243">
    <property type="component" value="Unassembled WGS sequence"/>
</dbReference>
<sequence>METPLPFGWKSLNIDRYDGTTDPDEHVDLYITQVNLTNEDAIMCRVFSTSLKGAVLNWYTQLPMESIDNFDTLVRQFTVQYATSRPHHVTSAALASLRQGDDESLRAFMEFFVSISVKIRNLNLEVALHAMLMALKPGPFVATLCRRSPLDMDGLRAQATGKQKVNGERREAIITETQKLLNVGFIHEVRYTTWLANMVLVKKSLGKWRMCVDYTDLNKACPKDSYPLPSIDRLVDGASGHTLLSFLDAYSRYNQIMMYPPDEVYTSFITDHANFCYRVMPFGLKVFHQQIGRNMEVYVDDMVVKTTSVEDHAAELAEVFRQIREHNMRLNPEKCVFGVQGDKFFGFMITNRGIEANSEKCKAIIQMQSPQTVKDVQRLAGRLVSFSRFIPRLAKKAGPIFTLLRKPKNFEWMD</sequence>
<dbReference type="AlphaFoldDB" id="A0A151SD94"/>
<keyword evidence="4" id="KW-1185">Reference proteome</keyword>
<reference evidence="3" key="1">
    <citation type="journal article" date="2012" name="Nat. Biotechnol.">
        <title>Draft genome sequence of pigeonpea (Cajanus cajan), an orphan legume crop of resource-poor farmers.</title>
        <authorList>
            <person name="Varshney R.K."/>
            <person name="Chen W."/>
            <person name="Li Y."/>
            <person name="Bharti A.K."/>
            <person name="Saxena R.K."/>
            <person name="Schlueter J.A."/>
            <person name="Donoghue M.T."/>
            <person name="Azam S."/>
            <person name="Fan G."/>
            <person name="Whaley A.M."/>
            <person name="Farmer A.D."/>
            <person name="Sheridan J."/>
            <person name="Iwata A."/>
            <person name="Tuteja R."/>
            <person name="Penmetsa R.V."/>
            <person name="Wu W."/>
            <person name="Upadhyaya H.D."/>
            <person name="Yang S.P."/>
            <person name="Shah T."/>
            <person name="Saxena K.B."/>
            <person name="Michael T."/>
            <person name="McCombie W.R."/>
            <person name="Yang B."/>
            <person name="Zhang G."/>
            <person name="Yang H."/>
            <person name="Wang J."/>
            <person name="Spillane C."/>
            <person name="Cook D.R."/>
            <person name="May G.D."/>
            <person name="Xu X."/>
            <person name="Jackson S.A."/>
        </authorList>
    </citation>
    <scope>NUCLEOTIDE SEQUENCE [LARGE SCALE GENOMIC DNA]</scope>
</reference>
<dbReference type="Pfam" id="PF03732">
    <property type="entry name" value="Retrotrans_gag"/>
    <property type="match status" value="1"/>
</dbReference>
<evidence type="ECO:0000259" key="1">
    <source>
        <dbReference type="Pfam" id="PF00078"/>
    </source>
</evidence>
<dbReference type="Pfam" id="PF00078">
    <property type="entry name" value="RVT_1"/>
    <property type="match status" value="1"/>
</dbReference>
<dbReference type="Gramene" id="C.cajan_25277.t">
    <property type="protein sequence ID" value="C.cajan_25277.t"/>
    <property type="gene ID" value="C.cajan_25277"/>
</dbReference>
<dbReference type="PANTHER" id="PTHR24559:SF444">
    <property type="entry name" value="REVERSE TRANSCRIPTASE DOMAIN-CONTAINING PROTEIN"/>
    <property type="match status" value="1"/>
</dbReference>